<reference evidence="11" key="1">
    <citation type="submission" date="2015-08" db="EMBL/GenBank/DDBJ databases">
        <title>Genome sequence of the strict anaerobe Clostridium homopropionicum LuHBu1 (DSM 5847T).</title>
        <authorList>
            <person name="Poehlein A."/>
            <person name="Beck M."/>
            <person name="Schiel-Bengelsdorf B."/>
            <person name="Bengelsdorf F.R."/>
            <person name="Daniel R."/>
            <person name="Duerre P."/>
        </authorList>
    </citation>
    <scope>NUCLEOTIDE SEQUENCE [LARGE SCALE GENOMIC DNA]</scope>
    <source>
        <strain evidence="11">DSM 5847</strain>
    </source>
</reference>
<evidence type="ECO:0000256" key="8">
    <source>
        <dbReference type="NCBIfam" id="TIGR00445"/>
    </source>
</evidence>
<dbReference type="InterPro" id="IPR000715">
    <property type="entry name" value="Glycosyl_transferase_4"/>
</dbReference>
<keyword evidence="7" id="KW-0133">Cell shape</keyword>
<gene>
    <name evidence="7 10" type="primary">mraY</name>
    <name evidence="10" type="ORF">CLHOM_05670</name>
</gene>
<comment type="function">
    <text evidence="7">Catalyzes the initial step of the lipid cycle reactions in the biosynthesis of the cell wall peptidoglycan: transfers peptidoglycan precursor phospho-MurNAc-pentapeptide from UDP-MurNAc-pentapeptide onto the lipid carrier undecaprenyl phosphate, yielding undecaprenyl-pyrophosphoryl-MurNAc-pentapeptide, known as lipid I.</text>
</comment>
<dbReference type="NCBIfam" id="TIGR00445">
    <property type="entry name" value="mraY"/>
    <property type="match status" value="1"/>
</dbReference>
<keyword evidence="7" id="KW-0132">Cell division</keyword>
<dbReference type="UniPathway" id="UPA00219"/>
<dbReference type="Pfam" id="PF10555">
    <property type="entry name" value="MraY_sig1"/>
    <property type="match status" value="1"/>
</dbReference>
<dbReference type="GO" id="GO:0005886">
    <property type="term" value="C:plasma membrane"/>
    <property type="evidence" value="ECO:0007669"/>
    <property type="project" value="UniProtKB-SubCell"/>
</dbReference>
<evidence type="ECO:0000256" key="1">
    <source>
        <dbReference type="ARBA" id="ARBA00004141"/>
    </source>
</evidence>
<feature type="transmembrane region" description="Helical" evidence="7">
    <location>
        <begin position="197"/>
        <end position="216"/>
    </location>
</feature>
<organism evidence="10 11">
    <name type="scientific">Clostridium homopropionicum DSM 5847</name>
    <dbReference type="NCBI Taxonomy" id="1121318"/>
    <lineage>
        <taxon>Bacteria</taxon>
        <taxon>Bacillati</taxon>
        <taxon>Bacillota</taxon>
        <taxon>Clostridia</taxon>
        <taxon>Eubacteriales</taxon>
        <taxon>Clostridiaceae</taxon>
        <taxon>Clostridium</taxon>
    </lineage>
</organism>
<feature type="transmembrane region" description="Helical" evidence="7">
    <location>
        <begin position="6"/>
        <end position="26"/>
    </location>
</feature>
<feature type="transmembrane region" description="Helical" evidence="7">
    <location>
        <begin position="108"/>
        <end position="128"/>
    </location>
</feature>
<keyword evidence="4 7" id="KW-0812">Transmembrane</keyword>
<dbReference type="GO" id="GO:0009252">
    <property type="term" value="P:peptidoglycan biosynthetic process"/>
    <property type="evidence" value="ECO:0007669"/>
    <property type="project" value="UniProtKB-UniRule"/>
</dbReference>
<dbReference type="PANTHER" id="PTHR22926">
    <property type="entry name" value="PHOSPHO-N-ACETYLMURAMOYL-PENTAPEPTIDE-TRANSFERASE"/>
    <property type="match status" value="1"/>
</dbReference>
<dbReference type="HAMAP" id="MF_00038">
    <property type="entry name" value="MraY"/>
    <property type="match status" value="1"/>
</dbReference>
<evidence type="ECO:0000256" key="3">
    <source>
        <dbReference type="ARBA" id="ARBA00022679"/>
    </source>
</evidence>
<dbReference type="Proteomes" id="UP000037043">
    <property type="component" value="Unassembled WGS sequence"/>
</dbReference>
<dbReference type="GO" id="GO:0008963">
    <property type="term" value="F:phospho-N-acetylmuramoyl-pentapeptide-transferase activity"/>
    <property type="evidence" value="ECO:0007669"/>
    <property type="project" value="UniProtKB-UniRule"/>
</dbReference>
<feature type="transmembrane region" description="Helical" evidence="7">
    <location>
        <begin position="223"/>
        <end position="243"/>
    </location>
</feature>
<dbReference type="EMBL" id="LHUR01000011">
    <property type="protein sequence ID" value="KOA20979.1"/>
    <property type="molecule type" value="Genomic_DNA"/>
</dbReference>
<dbReference type="Pfam" id="PF00953">
    <property type="entry name" value="Glycos_transf_4"/>
    <property type="match status" value="1"/>
</dbReference>
<dbReference type="GO" id="GO:0046872">
    <property type="term" value="F:metal ion binding"/>
    <property type="evidence" value="ECO:0007669"/>
    <property type="project" value="UniProtKB-KW"/>
</dbReference>
<keyword evidence="7" id="KW-0961">Cell wall biogenesis/degradation</keyword>
<dbReference type="PROSITE" id="PS01347">
    <property type="entry name" value="MRAY_1"/>
    <property type="match status" value="1"/>
</dbReference>
<evidence type="ECO:0000256" key="9">
    <source>
        <dbReference type="PIRSR" id="PIRSR600715-1"/>
    </source>
</evidence>
<dbReference type="InterPro" id="IPR018480">
    <property type="entry name" value="PNAcMuramoyl-5peptid_Trfase_CS"/>
</dbReference>
<comment type="cofactor">
    <cofactor evidence="7 9">
        <name>Mg(2+)</name>
        <dbReference type="ChEBI" id="CHEBI:18420"/>
    </cofactor>
</comment>
<comment type="similarity">
    <text evidence="2 7">Belongs to the glycosyltransferase 4 family. MraY subfamily.</text>
</comment>
<dbReference type="GO" id="GO:0051992">
    <property type="term" value="F:UDP-N-acetylmuramoyl-L-alanyl-D-glutamyl-meso-2,6-diaminopimelyl-D-alanyl-D-alanine:undecaprenyl-phosphate transferase activity"/>
    <property type="evidence" value="ECO:0007669"/>
    <property type="project" value="RHEA"/>
</dbReference>
<comment type="subcellular location">
    <subcellularLocation>
        <location evidence="7">Cell membrane</location>
        <topology evidence="7">Multi-pass membrane protein</topology>
    </subcellularLocation>
    <subcellularLocation>
        <location evidence="1">Membrane</location>
        <topology evidence="1">Multi-pass membrane protein</topology>
    </subcellularLocation>
</comment>
<dbReference type="GO" id="GO:0051301">
    <property type="term" value="P:cell division"/>
    <property type="evidence" value="ECO:0007669"/>
    <property type="project" value="UniProtKB-KW"/>
</dbReference>
<dbReference type="RefSeq" id="WP_052220162.1">
    <property type="nucleotide sequence ID" value="NZ_LHUR01000011.1"/>
</dbReference>
<protein>
    <recommendedName>
        <fullName evidence="7 8">Phospho-N-acetylmuramoyl-pentapeptide-transferase</fullName>
        <ecNumber evidence="7 8">2.7.8.13</ecNumber>
    </recommendedName>
    <alternativeName>
        <fullName evidence="7">UDP-MurNAc-pentapeptide phosphotransferase</fullName>
    </alternativeName>
</protein>
<evidence type="ECO:0000313" key="11">
    <source>
        <dbReference type="Proteomes" id="UP000037043"/>
    </source>
</evidence>
<dbReference type="AlphaFoldDB" id="A0A0L6ZDB7"/>
<comment type="pathway">
    <text evidence="7">Cell wall biogenesis; peptidoglycan biosynthesis.</text>
</comment>
<proteinExistence type="inferred from homology"/>
<feature type="transmembrane region" description="Helical" evidence="7">
    <location>
        <begin position="76"/>
        <end position="96"/>
    </location>
</feature>
<keyword evidence="7 9" id="KW-0460">Magnesium</keyword>
<keyword evidence="7" id="KW-0573">Peptidoglycan synthesis</keyword>
<evidence type="ECO:0000256" key="7">
    <source>
        <dbReference type="HAMAP-Rule" id="MF_00038"/>
    </source>
</evidence>
<dbReference type="GO" id="GO:0008360">
    <property type="term" value="P:regulation of cell shape"/>
    <property type="evidence" value="ECO:0007669"/>
    <property type="project" value="UniProtKB-KW"/>
</dbReference>
<dbReference type="PANTHER" id="PTHR22926:SF5">
    <property type="entry name" value="PHOSPHO-N-ACETYLMURAMOYL-PENTAPEPTIDE-TRANSFERASE HOMOLOG"/>
    <property type="match status" value="1"/>
</dbReference>
<keyword evidence="5 7" id="KW-1133">Transmembrane helix</keyword>
<keyword evidence="6 7" id="KW-0472">Membrane</keyword>
<sequence>MSLMIYSVLVAFFISILQGPVLIPLLHKLKFGQNIREEGPESHKKKSGTPTMGGIIFIISTIITVFIILKKPGSETILALFAFISFGSIGLLDDLLKIINKKNEGLKAYQKMLLLLIVSSIIAFYAYFSPKIGSSIIIPFTHITFDLGIVYVPFVIFYFASATNAVNLTDGLDGLATSITLLVMTFLAVISYSTGHYTLAIFSSIVAGALLGFLRYNAHPAQIFMGDTGSLALGGAVAVVAMILKLELIFIIVGGVYVAETISVVLQVTSFKLYKKRIFKMAPLHHHFELSGWHETKIVTVFSIITVILCLIGFLSLMQVRGLSL</sequence>
<keyword evidence="11" id="KW-1185">Reference proteome</keyword>
<feature type="transmembrane region" description="Helical" evidence="7">
    <location>
        <begin position="298"/>
        <end position="318"/>
    </location>
</feature>
<accession>A0A0L6ZDB7</accession>
<dbReference type="PATRIC" id="fig|1121318.3.peg.570"/>
<keyword evidence="7" id="KW-0131">Cell cycle</keyword>
<comment type="catalytic activity">
    <reaction evidence="7">
        <text>UDP-N-acetyl-alpha-D-muramoyl-L-alanyl-gamma-D-glutamyl-meso-2,6-diaminopimeloyl-D-alanyl-D-alanine + di-trans,octa-cis-undecaprenyl phosphate = di-trans,octa-cis-undecaprenyl diphospho-N-acetyl-alpha-D-muramoyl-L-alanyl-D-glutamyl-meso-2,6-diaminopimeloyl-D-alanyl-D-alanine + UMP</text>
        <dbReference type="Rhea" id="RHEA:28386"/>
        <dbReference type="ChEBI" id="CHEBI:57865"/>
        <dbReference type="ChEBI" id="CHEBI:60392"/>
        <dbReference type="ChEBI" id="CHEBI:61386"/>
        <dbReference type="ChEBI" id="CHEBI:61387"/>
        <dbReference type="EC" id="2.7.8.13"/>
    </reaction>
</comment>
<dbReference type="CDD" id="cd06852">
    <property type="entry name" value="GT_MraY"/>
    <property type="match status" value="1"/>
</dbReference>
<feature type="transmembrane region" description="Helical" evidence="7">
    <location>
        <begin position="140"/>
        <end position="160"/>
    </location>
</feature>
<dbReference type="InterPro" id="IPR003524">
    <property type="entry name" value="PNAcMuramoyl-5peptid_Trfase"/>
</dbReference>
<keyword evidence="3 7" id="KW-0808">Transferase</keyword>
<keyword evidence="7" id="KW-1003">Cell membrane</keyword>
<dbReference type="GO" id="GO:0071555">
    <property type="term" value="P:cell wall organization"/>
    <property type="evidence" value="ECO:0007669"/>
    <property type="project" value="UniProtKB-KW"/>
</dbReference>
<feature type="binding site" evidence="9">
    <location>
        <position position="167"/>
    </location>
    <ligand>
        <name>Mg(2+)</name>
        <dbReference type="ChEBI" id="CHEBI:18420"/>
    </ligand>
</feature>
<evidence type="ECO:0000256" key="5">
    <source>
        <dbReference type="ARBA" id="ARBA00022989"/>
    </source>
</evidence>
<keyword evidence="7 9" id="KW-0479">Metal-binding</keyword>
<dbReference type="STRING" id="36844.SAMN04488501_104153"/>
<dbReference type="PROSITE" id="PS01348">
    <property type="entry name" value="MRAY_2"/>
    <property type="match status" value="1"/>
</dbReference>
<name>A0A0L6ZDB7_9CLOT</name>
<feature type="transmembrane region" description="Helical" evidence="7">
    <location>
        <begin position="172"/>
        <end position="191"/>
    </location>
</feature>
<feature type="binding site" evidence="9">
    <location>
        <position position="227"/>
    </location>
    <ligand>
        <name>Mg(2+)</name>
        <dbReference type="ChEBI" id="CHEBI:18420"/>
    </ligand>
</feature>
<evidence type="ECO:0000256" key="4">
    <source>
        <dbReference type="ARBA" id="ARBA00022692"/>
    </source>
</evidence>
<feature type="transmembrane region" description="Helical" evidence="7">
    <location>
        <begin position="47"/>
        <end position="70"/>
    </location>
</feature>
<evidence type="ECO:0000256" key="6">
    <source>
        <dbReference type="ARBA" id="ARBA00023136"/>
    </source>
</evidence>
<comment type="caution">
    <text evidence="10">The sequence shown here is derived from an EMBL/GenBank/DDBJ whole genome shotgun (WGS) entry which is preliminary data.</text>
</comment>
<feature type="transmembrane region" description="Helical" evidence="7">
    <location>
        <begin position="249"/>
        <end position="271"/>
    </location>
</feature>
<evidence type="ECO:0000313" key="10">
    <source>
        <dbReference type="EMBL" id="KOA20979.1"/>
    </source>
</evidence>
<dbReference type="EC" id="2.7.8.13" evidence="7 8"/>
<evidence type="ECO:0000256" key="2">
    <source>
        <dbReference type="ARBA" id="ARBA00005583"/>
    </source>
</evidence>